<sequence>MSSLMKAGRAVRVPGRRLFSISAQQQQQQQAPTTETVEAVETPATPEALLNQLRTQPVRAFDKVQNSREFNEEFDSFIKEFVTDANISSVFPQLNPPTQVKKSASASSSTSNSSQIGRKRYPNLRVTPKNDAYSSQELFLRREHQARVLGGLGSTISNVYRPHEDVLKPKALEQTTLETLLAAGLHLGHSTSLFRPSTQPFIYGERDGIHIINLDQTVVHLRRAAKVAEKIAEEGGLILFVGTRPGQQRSLELAAKRAGGYYVHKRWVPGTLTNSREISNLWEKCEVDMGDRPTERLLSPRLKRSLIKPDLVVLLNPVENRNAIYECIQSNVPTVGIVDTDSEPSLLTYPIPGNDDSIRGTDLIAGVLSKAAERGRKRRLAGFEKHVKQKQAREAAVAAQQ</sequence>
<evidence type="ECO:0000313" key="1">
    <source>
        <dbReference type="EMBL" id="KAF5097072.1"/>
    </source>
</evidence>
<name>A0ACB6V3Z3_9ASCO</name>
<organism evidence="1 2">
    <name type="scientific">Geotrichum galactomycetum</name>
    <dbReference type="NCBI Taxonomy" id="27317"/>
    <lineage>
        <taxon>Eukaryota</taxon>
        <taxon>Fungi</taxon>
        <taxon>Dikarya</taxon>
        <taxon>Ascomycota</taxon>
        <taxon>Saccharomycotina</taxon>
        <taxon>Dipodascomycetes</taxon>
        <taxon>Dipodascales</taxon>
        <taxon>Dipodascaceae</taxon>
        <taxon>Geotrichum</taxon>
    </lineage>
</organism>
<keyword evidence="2" id="KW-1185">Reference proteome</keyword>
<reference evidence="1 2" key="1">
    <citation type="journal article" date="2020" name="Front. Microbiol.">
        <title>Phenotypic and Genetic Characterization of the Cheese Ripening Yeast Geotrichum candidum.</title>
        <authorList>
            <person name="Perkins V."/>
            <person name="Vignola S."/>
            <person name="Lessard M.H."/>
            <person name="Plante P.L."/>
            <person name="Corbeil J."/>
            <person name="Dugat-Bony E."/>
            <person name="Frenette M."/>
            <person name="Labrie S."/>
        </authorList>
    </citation>
    <scope>NUCLEOTIDE SEQUENCE [LARGE SCALE GENOMIC DNA]</scope>
    <source>
        <strain evidence="1 2">LMA-1147</strain>
    </source>
</reference>
<proteinExistence type="predicted"/>
<accession>A0ACB6V3Z3</accession>
<dbReference type="Proteomes" id="UP000744676">
    <property type="component" value="Unassembled WGS sequence"/>
</dbReference>
<comment type="caution">
    <text evidence="1">The sequence shown here is derived from an EMBL/GenBank/DDBJ whole genome shotgun (WGS) entry which is preliminary data.</text>
</comment>
<evidence type="ECO:0000313" key="2">
    <source>
        <dbReference type="Proteomes" id="UP000744676"/>
    </source>
</evidence>
<gene>
    <name evidence="1" type="ORF">D0Z00_002537</name>
</gene>
<protein>
    <submittedName>
        <fullName evidence="1">Uncharacterized protein</fullName>
    </submittedName>
</protein>
<dbReference type="EMBL" id="QVQA01000074">
    <property type="protein sequence ID" value="KAF5097072.1"/>
    <property type="molecule type" value="Genomic_DNA"/>
</dbReference>